<evidence type="ECO:0000313" key="3">
    <source>
        <dbReference type="EMBL" id="TCP66263.1"/>
    </source>
</evidence>
<keyword evidence="1" id="KW-0175">Coiled coil</keyword>
<feature type="coiled-coil region" evidence="1">
    <location>
        <begin position="245"/>
        <end position="279"/>
    </location>
</feature>
<evidence type="ECO:0000259" key="2">
    <source>
        <dbReference type="Pfam" id="PF13514"/>
    </source>
</evidence>
<reference evidence="3 4" key="1">
    <citation type="submission" date="2019-03" db="EMBL/GenBank/DDBJ databases">
        <title>Genomic Encyclopedia of Type Strains, Phase IV (KMG-IV): sequencing the most valuable type-strain genomes for metagenomic binning, comparative biology and taxonomic classification.</title>
        <authorList>
            <person name="Goeker M."/>
        </authorList>
    </citation>
    <scope>NUCLEOTIDE SEQUENCE [LARGE SCALE GENOMIC DNA]</scope>
    <source>
        <strain evidence="3 4">DSM 46831</strain>
    </source>
</reference>
<feature type="coiled-coil region" evidence="1">
    <location>
        <begin position="327"/>
        <end position="361"/>
    </location>
</feature>
<dbReference type="AlphaFoldDB" id="A0A4R2RSF4"/>
<dbReference type="Pfam" id="PF13514">
    <property type="entry name" value="AAA_27"/>
    <property type="match status" value="1"/>
</dbReference>
<evidence type="ECO:0000313" key="4">
    <source>
        <dbReference type="Proteomes" id="UP000294746"/>
    </source>
</evidence>
<dbReference type="InterPro" id="IPR027417">
    <property type="entry name" value="P-loop_NTPase"/>
</dbReference>
<feature type="coiled-coil region" evidence="1">
    <location>
        <begin position="564"/>
        <end position="695"/>
    </location>
</feature>
<dbReference type="SUPFAM" id="SSF52540">
    <property type="entry name" value="P-loop containing nucleoside triphosphate hydrolases"/>
    <property type="match status" value="1"/>
</dbReference>
<dbReference type="Proteomes" id="UP000294746">
    <property type="component" value="Unassembled WGS sequence"/>
</dbReference>
<organism evidence="3 4">
    <name type="scientific">Baia soyae</name>
    <dbReference type="NCBI Taxonomy" id="1544746"/>
    <lineage>
        <taxon>Bacteria</taxon>
        <taxon>Bacillati</taxon>
        <taxon>Bacillota</taxon>
        <taxon>Bacilli</taxon>
        <taxon>Bacillales</taxon>
        <taxon>Thermoactinomycetaceae</taxon>
        <taxon>Baia</taxon>
    </lineage>
</organism>
<feature type="coiled-coil region" evidence="1">
    <location>
        <begin position="744"/>
        <end position="805"/>
    </location>
</feature>
<dbReference type="RefSeq" id="WP_131849103.1">
    <property type="nucleotide sequence ID" value="NZ_SLXV01000025.1"/>
</dbReference>
<accession>A0A4R2RSF4</accession>
<proteinExistence type="predicted"/>
<comment type="caution">
    <text evidence="3">The sequence shown here is derived from an EMBL/GenBank/DDBJ whole genome shotgun (WGS) entry which is preliminary data.</text>
</comment>
<dbReference type="Gene3D" id="3.40.50.300">
    <property type="entry name" value="P-loop containing nucleotide triphosphate hydrolases"/>
    <property type="match status" value="2"/>
</dbReference>
<keyword evidence="4" id="KW-1185">Reference proteome</keyword>
<dbReference type="OrthoDB" id="9764467at2"/>
<feature type="domain" description="YhaN AAA" evidence="2">
    <location>
        <begin position="1"/>
        <end position="50"/>
    </location>
</feature>
<dbReference type="EMBL" id="SLXV01000025">
    <property type="protein sequence ID" value="TCP66263.1"/>
    <property type="molecule type" value="Genomic_DNA"/>
</dbReference>
<sequence>MKIKRVKFRGFGRWINQEFEFQDGMNLIEAPNEAGKSTLLHGIYGLMFGEKKEGLKKRKEADWYDSFKPWQSSEYGGEIDYEYQEQLFRLYRSFAFPDSKEQLVDLKTGEDLSALYTMNKQKDRQFVEKQIGLSGEAYRRVGIFTSGMWTQISKRKEEDHSFHQKMVERMTKLLKNGANPDGLSALESLDQQLEAIGKSEYARHKPYGVECERERTLKQEVITLQEVRHQLQINYAQRSDIIKQLDASQQQVREWLHQIEQIRQKVADLREMEADTQQLEYLHKSKAQLEQRLDQWRLLEQQILDWRREQQEVAATREISTELFQEIQLLYKQSEELRKKLTQARDELSKVNEHLEVARSRKEQMSGVEKERASIMLSKLDDVEAGDLRYQALQYVEEEEEQQKFTQINHDLEQLGILQDEQNQLHEKKTIAHQEFLKMKTQHAQKKESSVPWLIASIVTMAIPGGFAFFHWGLGLGALVVPLLLLWQYRRVFVQDRSRKKTEQHQKKRMQVVLEDLDRQLQENTQHQKQITQVWRVRSLTDLLLKREEIQGSLNQSMVQTIERRNLEIQLEERKQEIEEWMKKHIRPVPEFSVSSWKESIRNLQKQEQRAEDQYRLFEMKSEALNREITEKSEEREQLELSLEQKYKEFGVSTFGELESWYERHKHLIQLHWQIQEAEKRYEDWSKQIQEENCLDQWKNQRIQIREIQSKYLGEVSLLQDRHRDWEYELAKAEEHLRDREQVRETQQMELVRLDKTLEDYEEQHARLPLVESEWECSKNRIQELEKERTILELAKQALEESSRQFQEDLSPRLTPHASKWIRTITQNRYQALNIDPKEGIQLSVFVPETGERKSVEHLSTGTIDQMYLALRFALLQFYSEMTQTRLPLILDDCFVHFDQDRLSETLQLLHQFSQDHQVILCTCQTRERELLNTFQLPHHSITLSL</sequence>
<evidence type="ECO:0000256" key="1">
    <source>
        <dbReference type="SAM" id="Coils"/>
    </source>
</evidence>
<dbReference type="PANTHER" id="PTHR41259">
    <property type="entry name" value="DOUBLE-STRAND BREAK REPAIR RAD50 ATPASE, PUTATIVE-RELATED"/>
    <property type="match status" value="1"/>
</dbReference>
<dbReference type="PANTHER" id="PTHR41259:SF1">
    <property type="entry name" value="DOUBLE-STRAND BREAK REPAIR RAD50 ATPASE, PUTATIVE-RELATED"/>
    <property type="match status" value="1"/>
</dbReference>
<name>A0A4R2RSF4_9BACL</name>
<gene>
    <name evidence="3" type="ORF">EDD57_12513</name>
</gene>
<protein>
    <submittedName>
        <fullName evidence="3">Uncharacterized protein YhaN</fullName>
    </submittedName>
</protein>
<dbReference type="InterPro" id="IPR038734">
    <property type="entry name" value="YhaN_AAA"/>
</dbReference>